<reference evidence="9" key="1">
    <citation type="journal article" date="2015" name="BMC Genomics">
        <title>Genomic and transcriptomic analysis of the endophytic fungus Pestalotiopsis fici reveals its lifestyle and high potential for synthesis of natural products.</title>
        <authorList>
            <person name="Wang X."/>
            <person name="Zhang X."/>
            <person name="Liu L."/>
            <person name="Xiang M."/>
            <person name="Wang W."/>
            <person name="Sun X."/>
            <person name="Che Y."/>
            <person name="Guo L."/>
            <person name="Liu G."/>
            <person name="Guo L."/>
            <person name="Wang C."/>
            <person name="Yin W.B."/>
            <person name="Stadler M."/>
            <person name="Zhang X."/>
            <person name="Liu X."/>
        </authorList>
    </citation>
    <scope>NUCLEOTIDE SEQUENCE [LARGE SCALE GENOMIC DNA]</scope>
    <source>
        <strain evidence="9">W106-1 / CGMCC3.15140</strain>
    </source>
</reference>
<dbReference type="InterPro" id="IPR008902">
    <property type="entry name" value="Rhamnosid_concanavalin"/>
</dbReference>
<dbReference type="EC" id="3.2.1.40" evidence="2"/>
<evidence type="ECO:0000259" key="7">
    <source>
        <dbReference type="Pfam" id="PF17390"/>
    </source>
</evidence>
<dbReference type="Pfam" id="PF05592">
    <property type="entry name" value="Bac_rhamnosid"/>
    <property type="match status" value="1"/>
</dbReference>
<dbReference type="HOGENOM" id="CLU_002926_0_0_1"/>
<dbReference type="EMBL" id="KI912109">
    <property type="protein sequence ID" value="ETS86861.1"/>
    <property type="molecule type" value="Genomic_DNA"/>
</dbReference>
<dbReference type="GO" id="GO:0005975">
    <property type="term" value="P:carbohydrate metabolic process"/>
    <property type="evidence" value="ECO:0007669"/>
    <property type="project" value="InterPro"/>
</dbReference>
<evidence type="ECO:0000256" key="2">
    <source>
        <dbReference type="ARBA" id="ARBA00012652"/>
    </source>
</evidence>
<dbReference type="SUPFAM" id="SSF48208">
    <property type="entry name" value="Six-hairpin glycosidases"/>
    <property type="match status" value="1"/>
</dbReference>
<dbReference type="AlphaFoldDB" id="W3XNM5"/>
<evidence type="ECO:0000256" key="1">
    <source>
        <dbReference type="ARBA" id="ARBA00001445"/>
    </source>
</evidence>
<dbReference type="PANTHER" id="PTHR33307:SF6">
    <property type="entry name" value="ALPHA-RHAMNOSIDASE (EUROFUNG)-RELATED"/>
    <property type="match status" value="1"/>
</dbReference>
<proteinExistence type="predicted"/>
<dbReference type="eggNOG" id="ENOG502QXBB">
    <property type="taxonomic scope" value="Eukaryota"/>
</dbReference>
<dbReference type="InterPro" id="IPR012341">
    <property type="entry name" value="6hp_glycosidase-like_sf"/>
</dbReference>
<evidence type="ECO:0000313" key="8">
    <source>
        <dbReference type="EMBL" id="ETS86861.1"/>
    </source>
</evidence>
<dbReference type="InterPro" id="IPR008979">
    <property type="entry name" value="Galactose-bd-like_sf"/>
</dbReference>
<dbReference type="Gene3D" id="2.60.40.10">
    <property type="entry name" value="Immunoglobulins"/>
    <property type="match status" value="1"/>
</dbReference>
<dbReference type="RefSeq" id="XP_007827461.1">
    <property type="nucleotide sequence ID" value="XM_007829270.1"/>
</dbReference>
<feature type="domain" description="Alpha-L-rhamnosidase concanavalin-like" evidence="4">
    <location>
        <begin position="350"/>
        <end position="454"/>
    </location>
</feature>
<dbReference type="InterPro" id="IPR016007">
    <property type="entry name" value="Alpha_rhamnosid"/>
</dbReference>
<dbReference type="KEGG" id="pfy:PFICI_00689"/>
<comment type="catalytic activity">
    <reaction evidence="1">
        <text>Hydrolysis of terminal non-reducing alpha-L-rhamnose residues in alpha-L-rhamnosides.</text>
        <dbReference type="EC" id="3.2.1.40"/>
    </reaction>
</comment>
<dbReference type="InterPro" id="IPR035398">
    <property type="entry name" value="Bac_rhamnosid_C"/>
</dbReference>
<dbReference type="Gene3D" id="1.50.10.10">
    <property type="match status" value="1"/>
</dbReference>
<dbReference type="Pfam" id="PF08531">
    <property type="entry name" value="Bac_rhamnosid_N"/>
    <property type="match status" value="1"/>
</dbReference>
<evidence type="ECO:0000259" key="5">
    <source>
        <dbReference type="Pfam" id="PF08531"/>
    </source>
</evidence>
<sequence>MANAPSLTDIRFEHHPTGLGVNETRPRISWRYESKSASLVKNWLQTSYEVEVKRKNSSETKPFKSDSDSNILVPWPDSPLTSRDAASVRVRAFGVSSTEAASTEGQATPTEWSDWASVETGLLERKDWSAHFITSSKRTALPVGGKRVEYFRPIRLRKTFRLDSKPARSRLYITALGVYVVYINGTRIGEEHMAPGWTSYRHRLQYQVYDVGDLLQAGQDNTLAIEVGEGWYAGRIVWGEGVTCFYGEEIGALAQLEVGPEKGSGQILVQTDDKWEWKESPILSSGIYDGEEYDMRQDYQDWTKISSQEQKSSDWQAVKKLQFPETTLLASPCPPVKVNQLVKPVSISESPTGKILIDFGQNLVGKIRIHSLSRPSGHLLTIKHAEVLENGELGVRPLRCAKATDRITFSDNILKDYSPQFTFHGFRYVEMSGWSPSDATEPLTLESISAAVMHNSMLRTGHFECSSAPLNQLHSNVTWSLRSNFLSIPSDCPQRDERLGWTGDIQVFGPTASFLYDGAGFLGNWLRDLIADQKQAGGVVPFVIPDVMPNGPWPHESHAIWDDVVILLPWALYQWTGDDLPLRECYDGMLDHLKVLPRDHDGLWDTEVWKLGDWLDPSAPPDNPALATTDSTLVSDAYLVHITRTMARIADVLDNSKDKARFEAEAEKLAQAFRYKYIAGSGLVVGDTQTALALTLVFNLHEQGDQAGRALAAARLAKWVKAAQFKVSTGFAGTNAILPALSLDLPGGTKEESNLQYAYKMILTDECPSWLYPVKMGATTTWERWDSMLPSGEINPGEMTSFNHYALGSVAAWMHETIGGLALAEDQKGRVGWKSFRVQPRPGGDVTSAKTEYLSGYGWVRCEWQVVELGGTKGKKFVMDLTVPANSTAVVVLPDADKKGQHDGLTVGSGGHHFECRFEDPGEWPPKSNLPF</sequence>
<dbReference type="InterPro" id="IPR008928">
    <property type="entry name" value="6-hairpin_glycosidase_sf"/>
</dbReference>
<keyword evidence="9" id="KW-1185">Reference proteome</keyword>
<name>W3XNM5_PESFW</name>
<evidence type="ECO:0000313" key="9">
    <source>
        <dbReference type="Proteomes" id="UP000030651"/>
    </source>
</evidence>
<evidence type="ECO:0000259" key="4">
    <source>
        <dbReference type="Pfam" id="PF05592"/>
    </source>
</evidence>
<protein>
    <recommendedName>
        <fullName evidence="2">alpha-L-rhamnosidase</fullName>
        <ecNumber evidence="2">3.2.1.40</ecNumber>
    </recommendedName>
</protein>
<gene>
    <name evidence="8" type="ORF">PFICI_00689</name>
</gene>
<dbReference type="Proteomes" id="UP000030651">
    <property type="component" value="Unassembled WGS sequence"/>
</dbReference>
<dbReference type="InterPro" id="IPR013783">
    <property type="entry name" value="Ig-like_fold"/>
</dbReference>
<keyword evidence="3" id="KW-0378">Hydrolase</keyword>
<organism evidence="8 9">
    <name type="scientific">Pestalotiopsis fici (strain W106-1 / CGMCC3.15140)</name>
    <dbReference type="NCBI Taxonomy" id="1229662"/>
    <lineage>
        <taxon>Eukaryota</taxon>
        <taxon>Fungi</taxon>
        <taxon>Dikarya</taxon>
        <taxon>Ascomycota</taxon>
        <taxon>Pezizomycotina</taxon>
        <taxon>Sordariomycetes</taxon>
        <taxon>Xylariomycetidae</taxon>
        <taxon>Amphisphaeriales</taxon>
        <taxon>Sporocadaceae</taxon>
        <taxon>Pestalotiopsis</taxon>
    </lineage>
</organism>
<evidence type="ECO:0000256" key="3">
    <source>
        <dbReference type="ARBA" id="ARBA00022801"/>
    </source>
</evidence>
<dbReference type="PIRSF" id="PIRSF010631">
    <property type="entry name" value="A-rhamnsds"/>
    <property type="match status" value="1"/>
</dbReference>
<dbReference type="InterPro" id="IPR013737">
    <property type="entry name" value="Bac_rhamnosid_N"/>
</dbReference>
<evidence type="ECO:0000259" key="6">
    <source>
        <dbReference type="Pfam" id="PF17389"/>
    </source>
</evidence>
<dbReference type="Pfam" id="PF17390">
    <property type="entry name" value="Bac_rhamnosid_C"/>
    <property type="match status" value="1"/>
</dbReference>
<dbReference type="SUPFAM" id="SSF49785">
    <property type="entry name" value="Galactose-binding domain-like"/>
    <property type="match status" value="1"/>
</dbReference>
<dbReference type="Pfam" id="PF25788">
    <property type="entry name" value="Ig_Rha78A_N"/>
    <property type="match status" value="1"/>
</dbReference>
<accession>W3XNM5</accession>
<dbReference type="PANTHER" id="PTHR33307">
    <property type="entry name" value="ALPHA-RHAMNOSIDASE (EUROFUNG)"/>
    <property type="match status" value="1"/>
</dbReference>
<dbReference type="OMA" id="FWEMGLL"/>
<dbReference type="GO" id="GO:0030596">
    <property type="term" value="F:alpha-L-rhamnosidase activity"/>
    <property type="evidence" value="ECO:0007669"/>
    <property type="project" value="UniProtKB-EC"/>
</dbReference>
<dbReference type="GeneID" id="19265702"/>
<dbReference type="OrthoDB" id="10036721at2759"/>
<dbReference type="Gene3D" id="2.60.420.10">
    <property type="entry name" value="Maltose phosphorylase, domain 3"/>
    <property type="match status" value="1"/>
</dbReference>
<dbReference type="Pfam" id="PF17389">
    <property type="entry name" value="Bac_rhamnosid6H"/>
    <property type="match status" value="1"/>
</dbReference>
<feature type="domain" description="Alpha-L-rhamnosidase C-terminal" evidence="7">
    <location>
        <begin position="829"/>
        <end position="901"/>
    </location>
</feature>
<feature type="domain" description="Bacterial alpha-L-rhamnosidase N-terminal" evidence="5">
    <location>
        <begin position="165"/>
        <end position="339"/>
    </location>
</feature>
<dbReference type="InterPro" id="IPR035396">
    <property type="entry name" value="Bac_rhamnosid6H"/>
</dbReference>
<dbReference type="InParanoid" id="W3XNM5"/>
<dbReference type="Gene3D" id="2.60.120.260">
    <property type="entry name" value="Galactose-binding domain-like"/>
    <property type="match status" value="2"/>
</dbReference>
<feature type="domain" description="Alpha-L-rhamnosidase six-hairpin glycosidase" evidence="6">
    <location>
        <begin position="459"/>
        <end position="818"/>
    </location>
</feature>